<comment type="caution">
    <text evidence="13">The sequence shown here is derived from an EMBL/GenBank/DDBJ whole genome shotgun (WGS) entry which is preliminary data.</text>
</comment>
<comment type="function">
    <text evidence="8 10">GTPase that plays an essential role in the late steps of ribosome biogenesis.</text>
</comment>
<dbReference type="Proteomes" id="UP000320547">
    <property type="component" value="Unassembled WGS sequence"/>
</dbReference>
<dbReference type="SUPFAM" id="SSF52540">
    <property type="entry name" value="P-loop containing nucleoside triphosphate hydrolases"/>
    <property type="match status" value="2"/>
</dbReference>
<dbReference type="InterPro" id="IPR032859">
    <property type="entry name" value="KH_dom-like"/>
</dbReference>
<evidence type="ECO:0000256" key="2">
    <source>
        <dbReference type="ARBA" id="ARBA00020953"/>
    </source>
</evidence>
<evidence type="ECO:0000313" key="14">
    <source>
        <dbReference type="Proteomes" id="UP000320547"/>
    </source>
</evidence>
<evidence type="ECO:0000256" key="1">
    <source>
        <dbReference type="ARBA" id="ARBA00008279"/>
    </source>
</evidence>
<dbReference type="HAMAP" id="MF_00195">
    <property type="entry name" value="GTPase_Der"/>
    <property type="match status" value="1"/>
</dbReference>
<comment type="similarity">
    <text evidence="1 8 9 10">Belongs to the TRAFAC class TrmE-Era-EngA-EngB-Septin-like GTPase superfamily. EngA (Der) GTPase family.</text>
</comment>
<dbReference type="PIRSF" id="PIRSF006485">
    <property type="entry name" value="GTP-binding_EngA"/>
    <property type="match status" value="1"/>
</dbReference>
<dbReference type="InterPro" id="IPR005225">
    <property type="entry name" value="Small_GTP-bd"/>
</dbReference>
<dbReference type="FunFam" id="3.40.50.300:FF:000057">
    <property type="entry name" value="GTPase Der"/>
    <property type="match status" value="1"/>
</dbReference>
<evidence type="ECO:0000256" key="10">
    <source>
        <dbReference type="RuleBase" id="RU004481"/>
    </source>
</evidence>
<keyword evidence="3 8" id="KW-0690">Ribosome biogenesis</keyword>
<dbReference type="RefSeq" id="WP_067601487.1">
    <property type="nucleotide sequence ID" value="NZ_CP015963.1"/>
</dbReference>
<dbReference type="Gene3D" id="3.40.50.300">
    <property type="entry name" value="P-loop containing nucleotide triphosphate hydrolases"/>
    <property type="match status" value="2"/>
</dbReference>
<name>A0A562UUS3_9SPHN</name>
<evidence type="ECO:0000259" key="12">
    <source>
        <dbReference type="PROSITE" id="PS51712"/>
    </source>
</evidence>
<dbReference type="PANTHER" id="PTHR43834">
    <property type="entry name" value="GTPASE DER"/>
    <property type="match status" value="1"/>
</dbReference>
<dbReference type="InterPro" id="IPR015946">
    <property type="entry name" value="KH_dom-like_a/b"/>
</dbReference>
<accession>A0A562UUS3</accession>
<feature type="binding site" evidence="8">
    <location>
        <begin position="313"/>
        <end position="316"/>
    </location>
    <ligand>
        <name>GTP</name>
        <dbReference type="ChEBI" id="CHEBI:37565"/>
        <label>2</label>
    </ligand>
</feature>
<gene>
    <name evidence="8" type="primary">der</name>
    <name evidence="13" type="ORF">JN10_0996</name>
</gene>
<keyword evidence="6 8" id="KW-0342">GTP-binding</keyword>
<feature type="binding site" evidence="8">
    <location>
        <begin position="195"/>
        <end position="202"/>
    </location>
    <ligand>
        <name>GTP</name>
        <dbReference type="ChEBI" id="CHEBI:37565"/>
        <label>2</label>
    </ligand>
</feature>
<evidence type="ECO:0000313" key="13">
    <source>
        <dbReference type="EMBL" id="TWJ09365.1"/>
    </source>
</evidence>
<evidence type="ECO:0000256" key="7">
    <source>
        <dbReference type="ARBA" id="ARBA00032345"/>
    </source>
</evidence>
<feature type="domain" description="EngA-type G" evidence="12">
    <location>
        <begin position="3"/>
        <end position="167"/>
    </location>
</feature>
<evidence type="ECO:0000256" key="4">
    <source>
        <dbReference type="ARBA" id="ARBA00022737"/>
    </source>
</evidence>
<dbReference type="CDD" id="cd01895">
    <property type="entry name" value="EngA2"/>
    <property type="match status" value="1"/>
</dbReference>
<feature type="domain" description="EngA-type G" evidence="12">
    <location>
        <begin position="189"/>
        <end position="370"/>
    </location>
</feature>
<feature type="binding site" evidence="8">
    <location>
        <begin position="248"/>
        <end position="252"/>
    </location>
    <ligand>
        <name>GTP</name>
        <dbReference type="ChEBI" id="CHEBI:37565"/>
        <label>2</label>
    </ligand>
</feature>
<dbReference type="InterPro" id="IPR031166">
    <property type="entry name" value="G_ENGA"/>
</dbReference>
<dbReference type="NCBIfam" id="TIGR03594">
    <property type="entry name" value="GTPase_EngA"/>
    <property type="match status" value="1"/>
</dbReference>
<keyword evidence="4 10" id="KW-0677">Repeat</keyword>
<feature type="binding site" evidence="8">
    <location>
        <begin position="119"/>
        <end position="122"/>
    </location>
    <ligand>
        <name>GTP</name>
        <dbReference type="ChEBI" id="CHEBI:37565"/>
        <label>1</label>
    </ligand>
</feature>
<keyword evidence="5 8" id="KW-0547">Nucleotide-binding</keyword>
<dbReference type="PROSITE" id="PS51712">
    <property type="entry name" value="G_ENGA"/>
    <property type="match status" value="2"/>
</dbReference>
<proteinExistence type="inferred from homology"/>
<dbReference type="PANTHER" id="PTHR43834:SF6">
    <property type="entry name" value="GTPASE DER"/>
    <property type="match status" value="1"/>
</dbReference>
<dbReference type="InterPro" id="IPR006073">
    <property type="entry name" value="GTP-bd"/>
</dbReference>
<evidence type="ECO:0000256" key="5">
    <source>
        <dbReference type="ARBA" id="ARBA00022741"/>
    </source>
</evidence>
<evidence type="ECO:0000256" key="9">
    <source>
        <dbReference type="PROSITE-ProRule" id="PRU01049"/>
    </source>
</evidence>
<keyword evidence="14" id="KW-1185">Reference proteome</keyword>
<dbReference type="Gene3D" id="3.30.300.20">
    <property type="match status" value="1"/>
</dbReference>
<evidence type="ECO:0000256" key="3">
    <source>
        <dbReference type="ARBA" id="ARBA00022517"/>
    </source>
</evidence>
<reference evidence="13 14" key="1">
    <citation type="submission" date="2019-07" db="EMBL/GenBank/DDBJ databases">
        <title>Genomic Encyclopedia of Archaeal and Bacterial Type Strains, Phase II (KMG-II): from individual species to whole genera.</title>
        <authorList>
            <person name="Goeker M."/>
        </authorList>
    </citation>
    <scope>NUCLEOTIDE SEQUENCE [LARGE SCALE GENOMIC DNA]</scope>
    <source>
        <strain evidence="13 14">ATCC BAA-2084</strain>
    </source>
</reference>
<protein>
    <recommendedName>
        <fullName evidence="2 8">GTPase Der</fullName>
    </recommendedName>
    <alternativeName>
        <fullName evidence="7 8">GTP-binding protein EngA</fullName>
    </alternativeName>
</protein>
<dbReference type="InterPro" id="IPR016484">
    <property type="entry name" value="GTPase_Der"/>
</dbReference>
<organism evidence="13 14">
    <name type="scientific">Altererythrobacter ishigakiensis</name>
    <dbReference type="NCBI Taxonomy" id="476157"/>
    <lineage>
        <taxon>Bacteria</taxon>
        <taxon>Pseudomonadati</taxon>
        <taxon>Pseudomonadota</taxon>
        <taxon>Alphaproteobacteria</taxon>
        <taxon>Sphingomonadales</taxon>
        <taxon>Erythrobacteraceae</taxon>
        <taxon>Altererythrobacter</taxon>
    </lineage>
</organism>
<feature type="region of interest" description="Disordered" evidence="11">
    <location>
        <begin position="454"/>
        <end position="475"/>
    </location>
</feature>
<comment type="subunit">
    <text evidence="8">Associates with the 50S ribosomal subunit.</text>
</comment>
<dbReference type="FunFam" id="3.30.300.20:FF:000004">
    <property type="entry name" value="GTPase Der"/>
    <property type="match status" value="1"/>
</dbReference>
<dbReference type="STRING" id="476157.GCA_001663155_02355"/>
<dbReference type="Pfam" id="PF01926">
    <property type="entry name" value="MMR_HSR1"/>
    <property type="match status" value="2"/>
</dbReference>
<dbReference type="InterPro" id="IPR027417">
    <property type="entry name" value="P-loop_NTPase"/>
</dbReference>
<feature type="binding site" evidence="8">
    <location>
        <begin position="56"/>
        <end position="60"/>
    </location>
    <ligand>
        <name>GTP</name>
        <dbReference type="ChEBI" id="CHEBI:37565"/>
        <label>1</label>
    </ligand>
</feature>
<feature type="binding site" evidence="8">
    <location>
        <begin position="9"/>
        <end position="16"/>
    </location>
    <ligand>
        <name>GTP</name>
        <dbReference type="ChEBI" id="CHEBI:37565"/>
        <label>1</label>
    </ligand>
</feature>
<dbReference type="Pfam" id="PF14714">
    <property type="entry name" value="KH_dom-like"/>
    <property type="match status" value="1"/>
</dbReference>
<dbReference type="EMBL" id="VLLK01000001">
    <property type="protein sequence ID" value="TWJ09365.1"/>
    <property type="molecule type" value="Genomic_DNA"/>
</dbReference>
<sequence length="475" mass="51402">MKPQVIIIGRPNVGKSTLFNRLVGKKLALVDDQPGVTRDRRMGDAELAGLRFTVVDTAGWEDEDELTLPGRMRKQTEASLEGADAAMFVVDARAGLTPLDNEIARYLREHDVPIVLVANKAEGKAGEAGVLEAYELGFGDPVPLSAEHGEGVADLFGALWPIIGAKAEAAEAAAEFAASEDEDAPLGPLKLAIVGRPNAGKSTLINRLLGEDRLLTGPEAGITRDSIAIDWEWTDPKTDETREIRLIDTAGMRKKRNVTEKLEKLSVADARRAVDFAEVVVLLLDATQGLEHQDLKIADLVLQEGRALMIAINKWDVAENASSLFNGIRGALDDGLAQVRGLPLFAVSAKTGKGLDDMLRAAFEIRESWSKRVPTAALNRWFDDAMAANPPPAPGGRRIKLRYITQAGTRPPRFVVFGTRLDSLPTSYERYLVNSIRKNLGFEAVPVRVVLKSPKNPYNANRGGGGNFSGGSDKS</sequence>
<evidence type="ECO:0000256" key="6">
    <source>
        <dbReference type="ARBA" id="ARBA00023134"/>
    </source>
</evidence>
<dbReference type="OrthoDB" id="9805918at2"/>
<evidence type="ECO:0000256" key="8">
    <source>
        <dbReference type="HAMAP-Rule" id="MF_00195"/>
    </source>
</evidence>
<dbReference type="GO" id="GO:0005525">
    <property type="term" value="F:GTP binding"/>
    <property type="evidence" value="ECO:0007669"/>
    <property type="project" value="UniProtKB-UniRule"/>
</dbReference>
<dbReference type="AlphaFoldDB" id="A0A562UUS3"/>
<dbReference type="NCBIfam" id="TIGR00231">
    <property type="entry name" value="small_GTP"/>
    <property type="match status" value="2"/>
</dbReference>
<evidence type="ECO:0000256" key="11">
    <source>
        <dbReference type="SAM" id="MobiDB-lite"/>
    </source>
</evidence>
<dbReference type="GO" id="GO:0042254">
    <property type="term" value="P:ribosome biogenesis"/>
    <property type="evidence" value="ECO:0007669"/>
    <property type="project" value="UniProtKB-KW"/>
</dbReference>
<dbReference type="CDD" id="cd01894">
    <property type="entry name" value="EngA1"/>
    <property type="match status" value="1"/>
</dbReference>